<reference evidence="14 15" key="1">
    <citation type="submission" date="2019-02" db="EMBL/GenBank/DDBJ databases">
        <title>Prokaryotic population dynamics and viral predation in marine succession experiment using metagenomics: the confinement effect.</title>
        <authorList>
            <person name="Haro-Moreno J.M."/>
            <person name="Rodriguez-Valera F."/>
            <person name="Lopez-Perez M."/>
        </authorList>
    </citation>
    <scope>NUCLEOTIDE SEQUENCE [LARGE SCALE GENOMIC DNA]</scope>
    <source>
        <strain evidence="14">MED-G163</strain>
    </source>
</reference>
<keyword evidence="8 9" id="KW-0670">Pyruvate</keyword>
<feature type="active site" description="Proton donor" evidence="9 10">
    <location>
        <position position="58"/>
    </location>
</feature>
<feature type="binding site" evidence="9 11">
    <location>
        <position position="57"/>
    </location>
    <ligand>
        <name>substrate</name>
    </ligand>
</feature>
<dbReference type="CDD" id="cd06919">
    <property type="entry name" value="Asp_decarbox"/>
    <property type="match status" value="1"/>
</dbReference>
<dbReference type="PANTHER" id="PTHR21012">
    <property type="entry name" value="ASPARTATE 1-DECARBOXYLASE"/>
    <property type="match status" value="1"/>
</dbReference>
<evidence type="ECO:0000313" key="14">
    <source>
        <dbReference type="EMBL" id="RZO20948.1"/>
    </source>
</evidence>
<keyword evidence="1 9" id="KW-0963">Cytoplasm</keyword>
<comment type="function">
    <text evidence="9">Catalyzes the pyruvoyl-dependent decarboxylation of aspartate to produce beta-alanine.</text>
</comment>
<keyword evidence="4 9" id="KW-0068">Autocatalytic cleavage</keyword>
<evidence type="ECO:0000256" key="4">
    <source>
        <dbReference type="ARBA" id="ARBA00022813"/>
    </source>
</evidence>
<dbReference type="GO" id="GO:0015940">
    <property type="term" value="P:pantothenate biosynthetic process"/>
    <property type="evidence" value="ECO:0007669"/>
    <property type="project" value="UniProtKB-UniRule"/>
</dbReference>
<evidence type="ECO:0000256" key="11">
    <source>
        <dbReference type="PIRSR" id="PIRSR006246-2"/>
    </source>
</evidence>
<dbReference type="InterPro" id="IPR009010">
    <property type="entry name" value="Asp_de-COase-like_dom_sf"/>
</dbReference>
<dbReference type="InterPro" id="IPR003190">
    <property type="entry name" value="Asp_decarbox"/>
</dbReference>
<dbReference type="Pfam" id="PF02261">
    <property type="entry name" value="Asp_decarbox"/>
    <property type="match status" value="1"/>
</dbReference>
<evidence type="ECO:0000313" key="15">
    <source>
        <dbReference type="Proteomes" id="UP000315782"/>
    </source>
</evidence>
<keyword evidence="2 9" id="KW-0566">Pantothenate biosynthesis</keyword>
<dbReference type="EMBL" id="SHBI01000011">
    <property type="protein sequence ID" value="RZO20948.1"/>
    <property type="molecule type" value="Genomic_DNA"/>
</dbReference>
<evidence type="ECO:0000256" key="3">
    <source>
        <dbReference type="ARBA" id="ARBA00022793"/>
    </source>
</evidence>
<dbReference type="PANTHER" id="PTHR21012:SF0">
    <property type="entry name" value="ASPARTATE 1-DECARBOXYLASE"/>
    <property type="match status" value="1"/>
</dbReference>
<evidence type="ECO:0000256" key="8">
    <source>
        <dbReference type="ARBA" id="ARBA00023317"/>
    </source>
</evidence>
<feature type="chain" id="PRO_5023256719" description="Aspartate 1-decarboxylase beta chain" evidence="9 13">
    <location>
        <begin position="1"/>
        <end position="24"/>
    </location>
</feature>
<evidence type="ECO:0000256" key="1">
    <source>
        <dbReference type="ARBA" id="ARBA00022490"/>
    </source>
</evidence>
<evidence type="ECO:0000256" key="13">
    <source>
        <dbReference type="PIRSR" id="PIRSR006246-5"/>
    </source>
</evidence>
<dbReference type="AlphaFoldDB" id="A0A520MI86"/>
<dbReference type="PIRSF" id="PIRSF006246">
    <property type="entry name" value="Asp_decarbox"/>
    <property type="match status" value="1"/>
</dbReference>
<feature type="chain" id="PRO_5023256720" description="Aspartate 1-decarboxylase alpha chain" evidence="9 13">
    <location>
        <begin position="25"/>
        <end position="129"/>
    </location>
</feature>
<dbReference type="HAMAP" id="MF_00446">
    <property type="entry name" value="PanD"/>
    <property type="match status" value="1"/>
</dbReference>
<dbReference type="GO" id="GO:0006523">
    <property type="term" value="P:alanine biosynthetic process"/>
    <property type="evidence" value="ECO:0007669"/>
    <property type="project" value="InterPro"/>
</dbReference>
<dbReference type="UniPathway" id="UPA00028">
    <property type="reaction ID" value="UER00002"/>
</dbReference>
<comment type="caution">
    <text evidence="14">The sequence shown here is derived from an EMBL/GenBank/DDBJ whole genome shotgun (WGS) entry which is preliminary data.</text>
</comment>
<comment type="cofactor">
    <cofactor evidence="9 10">
        <name>pyruvate</name>
        <dbReference type="ChEBI" id="CHEBI:15361"/>
    </cofactor>
    <text evidence="9 10">Binds 1 pyruvoyl group covalently per subunit.</text>
</comment>
<dbReference type="EC" id="4.1.1.11" evidence="9"/>
<evidence type="ECO:0000256" key="10">
    <source>
        <dbReference type="PIRSR" id="PIRSR006246-1"/>
    </source>
</evidence>
<evidence type="ECO:0000256" key="9">
    <source>
        <dbReference type="HAMAP-Rule" id="MF_00446"/>
    </source>
</evidence>
<comment type="pathway">
    <text evidence="9">Cofactor biosynthesis; (R)-pantothenate biosynthesis; beta-alanine from L-aspartate: step 1/1.</text>
</comment>
<dbReference type="GO" id="GO:0005829">
    <property type="term" value="C:cytosol"/>
    <property type="evidence" value="ECO:0007669"/>
    <property type="project" value="TreeGrafter"/>
</dbReference>
<comment type="PTM">
    <text evidence="9 12">Is synthesized initially as an inactive proenzyme, which is activated by self-cleavage at a specific serine bond to produce a beta-subunit with a hydroxyl group at its C-terminus and an alpha-subunit with a pyruvoyl group at its N-terminus.</text>
</comment>
<dbReference type="Proteomes" id="UP000315782">
    <property type="component" value="Unassembled WGS sequence"/>
</dbReference>
<evidence type="ECO:0000256" key="6">
    <source>
        <dbReference type="ARBA" id="ARBA00023239"/>
    </source>
</evidence>
<keyword evidence="3 9" id="KW-0210">Decarboxylase</keyword>
<keyword evidence="5 9" id="KW-0865">Zymogen</keyword>
<proteinExistence type="inferred from homology"/>
<gene>
    <name evidence="9" type="primary">panD</name>
    <name evidence="14" type="ORF">EVA96_02280</name>
</gene>
<feature type="active site" description="Schiff-base intermediate with substrate; via pyruvic acid" evidence="9 10">
    <location>
        <position position="25"/>
    </location>
</feature>
<organism evidence="14 15">
    <name type="scientific">SAR86 cluster bacterium</name>
    <dbReference type="NCBI Taxonomy" id="2030880"/>
    <lineage>
        <taxon>Bacteria</taxon>
        <taxon>Pseudomonadati</taxon>
        <taxon>Pseudomonadota</taxon>
        <taxon>Gammaproteobacteria</taxon>
        <taxon>SAR86 cluster</taxon>
    </lineage>
</organism>
<sequence>MLKTLLKSKLHRINVTQVELEYEGSCAVDQEFLDVAGMTEYEKVDVYNVTNGERFSTYLILAEAGSKTLSVNGAAAHKVSLNDVVIICTYGEFDEVESSTHKPTLVYFDKDNNVTDIKNSIPLQKLHSI</sequence>
<feature type="binding site" evidence="9 11">
    <location>
        <begin position="73"/>
        <end position="75"/>
    </location>
    <ligand>
        <name>substrate</name>
    </ligand>
</feature>
<protein>
    <recommendedName>
        <fullName evidence="9">Aspartate 1-decarboxylase</fullName>
        <ecNumber evidence="9">4.1.1.11</ecNumber>
    </recommendedName>
    <alternativeName>
        <fullName evidence="9">Aspartate alpha-decarboxylase</fullName>
    </alternativeName>
    <component>
        <recommendedName>
            <fullName evidence="9">Aspartate 1-decarboxylase beta chain</fullName>
        </recommendedName>
    </component>
    <component>
        <recommendedName>
            <fullName evidence="9">Aspartate 1-decarboxylase alpha chain</fullName>
        </recommendedName>
    </component>
</protein>
<evidence type="ECO:0000256" key="12">
    <source>
        <dbReference type="PIRSR" id="PIRSR006246-3"/>
    </source>
</evidence>
<dbReference type="Gene3D" id="2.40.40.20">
    <property type="match status" value="1"/>
</dbReference>
<evidence type="ECO:0000256" key="2">
    <source>
        <dbReference type="ARBA" id="ARBA00022655"/>
    </source>
</evidence>
<comment type="similarity">
    <text evidence="9">Belongs to the PanD family.</text>
</comment>
<evidence type="ECO:0000256" key="7">
    <source>
        <dbReference type="ARBA" id="ARBA00023270"/>
    </source>
</evidence>
<dbReference type="NCBIfam" id="TIGR00223">
    <property type="entry name" value="panD"/>
    <property type="match status" value="1"/>
</dbReference>
<keyword evidence="6 9" id="KW-0456">Lyase</keyword>
<comment type="catalytic activity">
    <reaction evidence="9">
        <text>L-aspartate + H(+) = beta-alanine + CO2</text>
        <dbReference type="Rhea" id="RHEA:19497"/>
        <dbReference type="ChEBI" id="CHEBI:15378"/>
        <dbReference type="ChEBI" id="CHEBI:16526"/>
        <dbReference type="ChEBI" id="CHEBI:29991"/>
        <dbReference type="ChEBI" id="CHEBI:57966"/>
        <dbReference type="EC" id="4.1.1.11"/>
    </reaction>
</comment>
<dbReference type="GO" id="GO:0004068">
    <property type="term" value="F:aspartate 1-decarboxylase activity"/>
    <property type="evidence" value="ECO:0007669"/>
    <property type="project" value="UniProtKB-UniRule"/>
</dbReference>
<accession>A0A520MI86</accession>
<comment type="subcellular location">
    <subcellularLocation>
        <location evidence="9">Cytoplasm</location>
    </subcellularLocation>
</comment>
<comment type="subunit">
    <text evidence="9">Heterooctamer of four alpha and four beta subunits.</text>
</comment>
<dbReference type="SUPFAM" id="SSF50692">
    <property type="entry name" value="ADC-like"/>
    <property type="match status" value="1"/>
</dbReference>
<feature type="modified residue" description="Pyruvic acid (Ser)" evidence="9 12">
    <location>
        <position position="25"/>
    </location>
</feature>
<keyword evidence="7 9" id="KW-0704">Schiff base</keyword>
<name>A0A520MI86_9GAMM</name>
<evidence type="ECO:0000256" key="5">
    <source>
        <dbReference type="ARBA" id="ARBA00023145"/>
    </source>
</evidence>